<evidence type="ECO:0000313" key="1">
    <source>
        <dbReference type="EMBL" id="KAJ1192374.1"/>
    </source>
</evidence>
<protein>
    <submittedName>
        <fullName evidence="1">Uncharacterized protein</fullName>
    </submittedName>
</protein>
<dbReference type="Proteomes" id="UP001066276">
    <property type="component" value="Chromosome 2_2"/>
</dbReference>
<dbReference type="AlphaFoldDB" id="A0AAV7UVE3"/>
<dbReference type="EMBL" id="JANPWB010000004">
    <property type="protein sequence ID" value="KAJ1192374.1"/>
    <property type="molecule type" value="Genomic_DNA"/>
</dbReference>
<accession>A0AAV7UVE3</accession>
<sequence length="86" mass="9627">MCSEELRMPTRTCLDIGTTALKLLVHGSLRKRLLLRGSRVLKGGSCCLHCFPRVLSACKYLRSDSDILSSDLNFCRLGYVNGMQFT</sequence>
<comment type="caution">
    <text evidence="1">The sequence shown here is derived from an EMBL/GenBank/DDBJ whole genome shotgun (WGS) entry which is preliminary data.</text>
</comment>
<keyword evidence="2" id="KW-1185">Reference proteome</keyword>
<evidence type="ECO:0000313" key="2">
    <source>
        <dbReference type="Proteomes" id="UP001066276"/>
    </source>
</evidence>
<organism evidence="1 2">
    <name type="scientific">Pleurodeles waltl</name>
    <name type="common">Iberian ribbed newt</name>
    <dbReference type="NCBI Taxonomy" id="8319"/>
    <lineage>
        <taxon>Eukaryota</taxon>
        <taxon>Metazoa</taxon>
        <taxon>Chordata</taxon>
        <taxon>Craniata</taxon>
        <taxon>Vertebrata</taxon>
        <taxon>Euteleostomi</taxon>
        <taxon>Amphibia</taxon>
        <taxon>Batrachia</taxon>
        <taxon>Caudata</taxon>
        <taxon>Salamandroidea</taxon>
        <taxon>Salamandridae</taxon>
        <taxon>Pleurodelinae</taxon>
        <taxon>Pleurodeles</taxon>
    </lineage>
</organism>
<reference evidence="1" key="1">
    <citation type="journal article" date="2022" name="bioRxiv">
        <title>Sequencing and chromosome-scale assembly of the giantPleurodeles waltlgenome.</title>
        <authorList>
            <person name="Brown T."/>
            <person name="Elewa A."/>
            <person name="Iarovenko S."/>
            <person name="Subramanian E."/>
            <person name="Araus A.J."/>
            <person name="Petzold A."/>
            <person name="Susuki M."/>
            <person name="Suzuki K.-i.T."/>
            <person name="Hayashi T."/>
            <person name="Toyoda A."/>
            <person name="Oliveira C."/>
            <person name="Osipova E."/>
            <person name="Leigh N.D."/>
            <person name="Simon A."/>
            <person name="Yun M.H."/>
        </authorList>
    </citation>
    <scope>NUCLEOTIDE SEQUENCE</scope>
    <source>
        <strain evidence="1">20211129_DDA</strain>
        <tissue evidence="1">Liver</tissue>
    </source>
</reference>
<proteinExistence type="predicted"/>
<name>A0AAV7UVE3_PLEWA</name>
<gene>
    <name evidence="1" type="ORF">NDU88_001681</name>
</gene>